<dbReference type="CDD" id="cd00093">
    <property type="entry name" value="HTH_XRE"/>
    <property type="match status" value="1"/>
</dbReference>
<dbReference type="EMBL" id="CP061172">
    <property type="protein sequence ID" value="QNR65562.1"/>
    <property type="molecule type" value="Genomic_DNA"/>
</dbReference>
<accession>A0A7H0Y3A4</accession>
<dbReference type="SMART" id="SM00530">
    <property type="entry name" value="HTH_XRE"/>
    <property type="match status" value="1"/>
</dbReference>
<protein>
    <submittedName>
        <fullName evidence="3">Helix-turn-helix transcriptional regulator</fullName>
    </submittedName>
</protein>
<proteinExistence type="predicted"/>
<dbReference type="Pfam" id="PF01381">
    <property type="entry name" value="HTH_3"/>
    <property type="match status" value="1"/>
</dbReference>
<dbReference type="Gene3D" id="1.10.260.40">
    <property type="entry name" value="lambda repressor-like DNA-binding domains"/>
    <property type="match status" value="1"/>
</dbReference>
<dbReference type="PROSITE" id="PS50943">
    <property type="entry name" value="HTH_CROC1"/>
    <property type="match status" value="1"/>
</dbReference>
<reference evidence="3 4" key="1">
    <citation type="submission" date="2020-09" db="EMBL/GenBank/DDBJ databases">
        <title>Characterization of Paenibacillus peoriae strain ZF390 with broad-spectrum antimicrobial activity as a potential biocontrol agent.</title>
        <authorList>
            <person name="Li L."/>
            <person name="Zhao Y."/>
            <person name="Li B."/>
            <person name="Xie X."/>
        </authorList>
    </citation>
    <scope>NUCLEOTIDE SEQUENCE [LARGE SCALE GENOMIC DNA]</scope>
    <source>
        <strain evidence="3 4">ZF390</strain>
    </source>
</reference>
<dbReference type="PANTHER" id="PTHR46558:SF13">
    <property type="entry name" value="HTH-TYPE TRANSCRIPTIONAL REGULATOR IMMR"/>
    <property type="match status" value="1"/>
</dbReference>
<dbReference type="InterPro" id="IPR010982">
    <property type="entry name" value="Lambda_DNA-bd_dom_sf"/>
</dbReference>
<gene>
    <name evidence="3" type="ORF">IAQ67_16910</name>
</gene>
<dbReference type="Proteomes" id="UP000516384">
    <property type="component" value="Chromosome"/>
</dbReference>
<sequence>MDIIEIALLIFCSYNEDTGQKAGMIMSLHLDLNLNSIGKRIKVLRIQHNISMSELAEALNIKISQSTISNIESDKVSPNAEVIIALSQYFNVSTDWLLTGNEWSKPAEYNIDDENELMELIEDTYNKAVEMKNAIWKLQQKKIKIDLRPKPAKDDN</sequence>
<evidence type="ECO:0000256" key="1">
    <source>
        <dbReference type="ARBA" id="ARBA00023125"/>
    </source>
</evidence>
<dbReference type="PANTHER" id="PTHR46558">
    <property type="entry name" value="TRACRIPTIONAL REGULATORY PROTEIN-RELATED-RELATED"/>
    <property type="match status" value="1"/>
</dbReference>
<organism evidence="3 4">
    <name type="scientific">Paenibacillus peoriae</name>
    <dbReference type="NCBI Taxonomy" id="59893"/>
    <lineage>
        <taxon>Bacteria</taxon>
        <taxon>Bacillati</taxon>
        <taxon>Bacillota</taxon>
        <taxon>Bacilli</taxon>
        <taxon>Bacillales</taxon>
        <taxon>Paenibacillaceae</taxon>
        <taxon>Paenibacillus</taxon>
    </lineage>
</organism>
<dbReference type="SUPFAM" id="SSF47413">
    <property type="entry name" value="lambda repressor-like DNA-binding domains"/>
    <property type="match status" value="1"/>
</dbReference>
<evidence type="ECO:0000313" key="4">
    <source>
        <dbReference type="Proteomes" id="UP000516384"/>
    </source>
</evidence>
<evidence type="ECO:0000313" key="3">
    <source>
        <dbReference type="EMBL" id="QNR65562.1"/>
    </source>
</evidence>
<dbReference type="InterPro" id="IPR001387">
    <property type="entry name" value="Cro/C1-type_HTH"/>
</dbReference>
<evidence type="ECO:0000259" key="2">
    <source>
        <dbReference type="PROSITE" id="PS50943"/>
    </source>
</evidence>
<name>A0A7H0Y3A4_9BACL</name>
<feature type="domain" description="HTH cro/C1-type" evidence="2">
    <location>
        <begin position="41"/>
        <end position="97"/>
    </location>
</feature>
<dbReference type="GO" id="GO:0003677">
    <property type="term" value="F:DNA binding"/>
    <property type="evidence" value="ECO:0007669"/>
    <property type="project" value="UniProtKB-KW"/>
</dbReference>
<keyword evidence="1" id="KW-0238">DNA-binding</keyword>
<dbReference type="AlphaFoldDB" id="A0A7H0Y3A4"/>